<comment type="similarity">
    <text evidence="2">Belongs to the CorA metal ion transporter (MIT) (TC 1.A.35) family.</text>
</comment>
<dbReference type="Gene3D" id="3.30.460.20">
    <property type="entry name" value="CorA soluble domain-like"/>
    <property type="match status" value="1"/>
</dbReference>
<keyword evidence="9 12" id="KW-0472">Membrane</keyword>
<keyword evidence="3" id="KW-0813">Transport</keyword>
<dbReference type="SUPFAM" id="SSF143865">
    <property type="entry name" value="CorA soluble domain-like"/>
    <property type="match status" value="1"/>
</dbReference>
<evidence type="ECO:0000256" key="7">
    <source>
        <dbReference type="ARBA" id="ARBA00022989"/>
    </source>
</evidence>
<dbReference type="GO" id="GO:0050897">
    <property type="term" value="F:cobalt ion binding"/>
    <property type="evidence" value="ECO:0007669"/>
    <property type="project" value="TreeGrafter"/>
</dbReference>
<reference evidence="13 14" key="1">
    <citation type="submission" date="2018-08" db="EMBL/GenBank/DDBJ databases">
        <title>Genomic Encyclopedia of Type Strains, Phase IV (KMG-IV): sequencing the most valuable type-strain genomes for metagenomic binning, comparative biology and taxonomic classification.</title>
        <authorList>
            <person name="Goeker M."/>
        </authorList>
    </citation>
    <scope>NUCLEOTIDE SEQUENCE [LARGE SCALE GENOMIC DNA]</scope>
    <source>
        <strain evidence="13 14">DSM 26022</strain>
    </source>
</reference>
<dbReference type="GO" id="GO:0015087">
    <property type="term" value="F:cobalt ion transmembrane transporter activity"/>
    <property type="evidence" value="ECO:0007669"/>
    <property type="project" value="TreeGrafter"/>
</dbReference>
<comment type="catalytic activity">
    <reaction evidence="10">
        <text>Mg(2+)(in) = Mg(2+)(out)</text>
        <dbReference type="Rhea" id="RHEA:29827"/>
        <dbReference type="ChEBI" id="CHEBI:18420"/>
    </reaction>
</comment>
<feature type="transmembrane region" description="Helical" evidence="12">
    <location>
        <begin position="300"/>
        <end position="318"/>
    </location>
</feature>
<dbReference type="GO" id="GO:0000287">
    <property type="term" value="F:magnesium ion binding"/>
    <property type="evidence" value="ECO:0007669"/>
    <property type="project" value="TreeGrafter"/>
</dbReference>
<evidence type="ECO:0000256" key="12">
    <source>
        <dbReference type="SAM" id="Phobius"/>
    </source>
</evidence>
<organism evidence="13 14">
    <name type="scientific">Paraperlucidibaca baekdonensis</name>
    <dbReference type="NCBI Taxonomy" id="748120"/>
    <lineage>
        <taxon>Bacteria</taxon>
        <taxon>Pseudomonadati</taxon>
        <taxon>Pseudomonadota</taxon>
        <taxon>Gammaproteobacteria</taxon>
        <taxon>Moraxellales</taxon>
        <taxon>Moraxellaceae</taxon>
        <taxon>Paraperlucidibaca</taxon>
    </lineage>
</organism>
<gene>
    <name evidence="13" type="ORF">DFR26_2074</name>
</gene>
<feature type="transmembrane region" description="Helical" evidence="12">
    <location>
        <begin position="269"/>
        <end position="288"/>
    </location>
</feature>
<proteinExistence type="inferred from homology"/>
<keyword evidence="7 12" id="KW-1133">Transmembrane helix</keyword>
<evidence type="ECO:0000256" key="3">
    <source>
        <dbReference type="ARBA" id="ARBA00022448"/>
    </source>
</evidence>
<comment type="function">
    <text evidence="11">Mediates influx of magnesium ions. Alternates between open and closed states. Activated by low cytoplasmic Mg(2+) levels. Inactive when cytoplasmic Mg(2+) levels are high.</text>
</comment>
<dbReference type="InterPro" id="IPR045863">
    <property type="entry name" value="CorA_TM1_TM2"/>
</dbReference>
<comment type="caution">
    <text evidence="13">The sequence shown here is derived from an EMBL/GenBank/DDBJ whole genome shotgun (WGS) entry which is preliminary data.</text>
</comment>
<evidence type="ECO:0000256" key="4">
    <source>
        <dbReference type="ARBA" id="ARBA00022475"/>
    </source>
</evidence>
<keyword evidence="8" id="KW-0406">Ion transport</keyword>
<dbReference type="RefSeq" id="WP_116208871.1">
    <property type="nucleotide sequence ID" value="NZ_QUNR01000004.1"/>
</dbReference>
<evidence type="ECO:0000313" key="13">
    <source>
        <dbReference type="EMBL" id="REH36933.1"/>
    </source>
</evidence>
<evidence type="ECO:0000256" key="11">
    <source>
        <dbReference type="ARBA" id="ARBA00045497"/>
    </source>
</evidence>
<dbReference type="FunFam" id="1.20.58.340:FF:000004">
    <property type="entry name" value="Magnesium transport protein CorA"/>
    <property type="match status" value="1"/>
</dbReference>
<dbReference type="GO" id="GO:0015095">
    <property type="term" value="F:magnesium ion transmembrane transporter activity"/>
    <property type="evidence" value="ECO:0007669"/>
    <property type="project" value="TreeGrafter"/>
</dbReference>
<keyword evidence="4" id="KW-1003">Cell membrane</keyword>
<evidence type="ECO:0000256" key="2">
    <source>
        <dbReference type="ARBA" id="ARBA00009765"/>
    </source>
</evidence>
<protein>
    <submittedName>
        <fullName evidence="13">Magnesium transporter</fullName>
    </submittedName>
</protein>
<keyword evidence="14" id="KW-1185">Reference proteome</keyword>
<dbReference type="CDD" id="cd12830">
    <property type="entry name" value="MtCorA-like"/>
    <property type="match status" value="1"/>
</dbReference>
<dbReference type="PANTHER" id="PTHR46494:SF1">
    <property type="entry name" value="CORA FAMILY METAL ION TRANSPORTER (EUROFUNG)"/>
    <property type="match status" value="1"/>
</dbReference>
<sequence>MAHGIINSIAYDEQGKRIDRVELGDSRAFLADNPKAMLWIGLHEPDAEVLAQLQQQFDLHELAIEDALRAHQRPKIEAYGGQRFIVVHTAEREGSRIVFGETHLFIGERFLISVRHGPSHSYATMRQRVEARPQQLAHGPSYPLYAVLDFIVDNYVPIVEDFKQTLQQLESDIFQANYKRGTIKRLYVLKRELITLRLASSPMQDIAQELSHATDDLVHPSIQPYFRDIADHCTRINEAIDALNELLSSAIQVNLSLVTVKQNEVVKKLAGWAALLALPTLVTSIYGMNFKFMPELSLPYAYPTVVAITVLACVKLHSTLKRAGWM</sequence>
<evidence type="ECO:0000256" key="10">
    <source>
        <dbReference type="ARBA" id="ARBA00034269"/>
    </source>
</evidence>
<dbReference type="EMBL" id="QUNR01000004">
    <property type="protein sequence ID" value="REH36933.1"/>
    <property type="molecule type" value="Genomic_DNA"/>
</dbReference>
<dbReference type="Pfam" id="PF01544">
    <property type="entry name" value="CorA"/>
    <property type="match status" value="1"/>
</dbReference>
<accession>A0A3E0H1K6</accession>
<evidence type="ECO:0000256" key="6">
    <source>
        <dbReference type="ARBA" id="ARBA00022842"/>
    </source>
</evidence>
<dbReference type="Gene3D" id="1.20.58.340">
    <property type="entry name" value="Magnesium transport protein CorA, transmembrane region"/>
    <property type="match status" value="2"/>
</dbReference>
<dbReference type="GO" id="GO:0005886">
    <property type="term" value="C:plasma membrane"/>
    <property type="evidence" value="ECO:0007669"/>
    <property type="project" value="UniProtKB-SubCell"/>
</dbReference>
<keyword evidence="5 12" id="KW-0812">Transmembrane</keyword>
<dbReference type="PANTHER" id="PTHR46494">
    <property type="entry name" value="CORA FAMILY METAL ION TRANSPORTER (EUROFUNG)"/>
    <property type="match status" value="1"/>
</dbReference>
<dbReference type="AlphaFoldDB" id="A0A3E0H1K6"/>
<dbReference type="OrthoDB" id="9803416at2"/>
<keyword evidence="6" id="KW-0460">Magnesium</keyword>
<dbReference type="SUPFAM" id="SSF144083">
    <property type="entry name" value="Magnesium transport protein CorA, transmembrane region"/>
    <property type="match status" value="1"/>
</dbReference>
<dbReference type="InterPro" id="IPR045861">
    <property type="entry name" value="CorA_cytoplasmic_dom"/>
</dbReference>
<evidence type="ECO:0000313" key="14">
    <source>
        <dbReference type="Proteomes" id="UP000256774"/>
    </source>
</evidence>
<name>A0A3E0H1K6_9GAMM</name>
<comment type="subcellular location">
    <subcellularLocation>
        <location evidence="1">Cell membrane</location>
        <topology evidence="1">Multi-pass membrane protein</topology>
    </subcellularLocation>
</comment>
<evidence type="ECO:0000256" key="5">
    <source>
        <dbReference type="ARBA" id="ARBA00022692"/>
    </source>
</evidence>
<dbReference type="InterPro" id="IPR002523">
    <property type="entry name" value="MgTranspt_CorA/ZnTranspt_ZntB"/>
</dbReference>
<evidence type="ECO:0000256" key="1">
    <source>
        <dbReference type="ARBA" id="ARBA00004651"/>
    </source>
</evidence>
<evidence type="ECO:0000256" key="9">
    <source>
        <dbReference type="ARBA" id="ARBA00023136"/>
    </source>
</evidence>
<evidence type="ECO:0000256" key="8">
    <source>
        <dbReference type="ARBA" id="ARBA00023065"/>
    </source>
</evidence>
<dbReference type="Proteomes" id="UP000256774">
    <property type="component" value="Unassembled WGS sequence"/>
</dbReference>